<reference evidence="11" key="2">
    <citation type="submission" date="2015-02" db="UniProtKB">
        <authorList>
            <consortium name="EnsemblMetazoa"/>
        </authorList>
    </citation>
    <scope>IDENTIFICATION</scope>
</reference>
<evidence type="ECO:0000259" key="10">
    <source>
        <dbReference type="PROSITE" id="PS50071"/>
    </source>
</evidence>
<dbReference type="HOGENOM" id="CLU_066736_0_0_1"/>
<feature type="DNA-binding region" description="Homeobox" evidence="7">
    <location>
        <begin position="131"/>
        <end position="190"/>
    </location>
</feature>
<dbReference type="AlphaFoldDB" id="T1IST6"/>
<keyword evidence="3 7" id="KW-0238">DNA-binding</keyword>
<evidence type="ECO:0000256" key="5">
    <source>
        <dbReference type="ARBA" id="ARBA00023242"/>
    </source>
</evidence>
<dbReference type="GO" id="GO:0005634">
    <property type="term" value="C:nucleus"/>
    <property type="evidence" value="ECO:0007669"/>
    <property type="project" value="UniProtKB-SubCell"/>
</dbReference>
<evidence type="ECO:0000256" key="6">
    <source>
        <dbReference type="ARBA" id="ARBA00038449"/>
    </source>
</evidence>
<dbReference type="PRINTS" id="PR00024">
    <property type="entry name" value="HOMEOBOX"/>
</dbReference>
<keyword evidence="12" id="KW-1185">Reference proteome</keyword>
<evidence type="ECO:0000256" key="2">
    <source>
        <dbReference type="ARBA" id="ARBA00022473"/>
    </source>
</evidence>
<dbReference type="Pfam" id="PF00046">
    <property type="entry name" value="Homeodomain"/>
    <property type="match status" value="1"/>
</dbReference>
<dbReference type="CDD" id="cd00086">
    <property type="entry name" value="homeodomain"/>
    <property type="match status" value="1"/>
</dbReference>
<dbReference type="InterPro" id="IPR017970">
    <property type="entry name" value="Homeobox_CS"/>
</dbReference>
<feature type="domain" description="Homeobox" evidence="10">
    <location>
        <begin position="129"/>
        <end position="189"/>
    </location>
</feature>
<comment type="similarity">
    <text evidence="6">Belongs to the even-skipped homeobox family.</text>
</comment>
<dbReference type="Gene3D" id="1.10.10.60">
    <property type="entry name" value="Homeodomain-like"/>
    <property type="match status" value="1"/>
</dbReference>
<dbReference type="InterPro" id="IPR052002">
    <property type="entry name" value="Even-skipped_HD"/>
</dbReference>
<dbReference type="PROSITE" id="PS50071">
    <property type="entry name" value="HOMEOBOX_2"/>
    <property type="match status" value="1"/>
</dbReference>
<name>T1IST6_STRMM</name>
<evidence type="ECO:0000256" key="4">
    <source>
        <dbReference type="ARBA" id="ARBA00023155"/>
    </source>
</evidence>
<dbReference type="InterPro" id="IPR009057">
    <property type="entry name" value="Homeodomain-like_sf"/>
</dbReference>
<reference evidence="12" key="1">
    <citation type="submission" date="2011-05" db="EMBL/GenBank/DDBJ databases">
        <authorList>
            <person name="Richards S.R."/>
            <person name="Qu J."/>
            <person name="Jiang H."/>
            <person name="Jhangiani S.N."/>
            <person name="Agravi P."/>
            <person name="Goodspeed R."/>
            <person name="Gross S."/>
            <person name="Mandapat C."/>
            <person name="Jackson L."/>
            <person name="Mathew T."/>
            <person name="Pu L."/>
            <person name="Thornton R."/>
            <person name="Saada N."/>
            <person name="Wilczek-Boney K.B."/>
            <person name="Lee S."/>
            <person name="Kovar C."/>
            <person name="Wu Y."/>
            <person name="Scherer S.E."/>
            <person name="Worley K.C."/>
            <person name="Muzny D.M."/>
            <person name="Gibbs R."/>
        </authorList>
    </citation>
    <scope>NUCLEOTIDE SEQUENCE</scope>
    <source>
        <strain evidence="12">Brora</strain>
    </source>
</reference>
<dbReference type="SUPFAM" id="SSF46689">
    <property type="entry name" value="Homeodomain-like"/>
    <property type="match status" value="1"/>
</dbReference>
<dbReference type="SMART" id="SM00389">
    <property type="entry name" value="HOX"/>
    <property type="match status" value="1"/>
</dbReference>
<dbReference type="InterPro" id="IPR001356">
    <property type="entry name" value="HD"/>
</dbReference>
<dbReference type="PhylomeDB" id="T1IST6"/>
<dbReference type="eggNOG" id="KOG0844">
    <property type="taxonomic scope" value="Eukaryota"/>
</dbReference>
<keyword evidence="5 7" id="KW-0539">Nucleus</keyword>
<dbReference type="EnsemblMetazoa" id="SMAR004173-RA">
    <property type="protein sequence ID" value="SMAR004173-PA"/>
    <property type="gene ID" value="SMAR004173"/>
</dbReference>
<protein>
    <recommendedName>
        <fullName evidence="10">Homeobox domain-containing protein</fullName>
    </recommendedName>
</protein>
<dbReference type="GO" id="GO:0000981">
    <property type="term" value="F:DNA-binding transcription factor activity, RNA polymerase II-specific"/>
    <property type="evidence" value="ECO:0007669"/>
    <property type="project" value="InterPro"/>
</dbReference>
<dbReference type="Proteomes" id="UP000014500">
    <property type="component" value="Unassembled WGS sequence"/>
</dbReference>
<proteinExistence type="inferred from homology"/>
<feature type="region of interest" description="Disordered" evidence="9">
    <location>
        <begin position="36"/>
        <end position="68"/>
    </location>
</feature>
<evidence type="ECO:0000256" key="3">
    <source>
        <dbReference type="ARBA" id="ARBA00023125"/>
    </source>
</evidence>
<evidence type="ECO:0000256" key="1">
    <source>
        <dbReference type="ARBA" id="ARBA00004123"/>
    </source>
</evidence>
<keyword evidence="4 7" id="KW-0371">Homeobox</keyword>
<dbReference type="GO" id="GO:0000978">
    <property type="term" value="F:RNA polymerase II cis-regulatory region sequence-specific DNA binding"/>
    <property type="evidence" value="ECO:0007669"/>
    <property type="project" value="TreeGrafter"/>
</dbReference>
<evidence type="ECO:0000256" key="8">
    <source>
        <dbReference type="RuleBase" id="RU000682"/>
    </source>
</evidence>
<dbReference type="InterPro" id="IPR020479">
    <property type="entry name" value="HD_metazoa"/>
</dbReference>
<organism evidence="11 12">
    <name type="scientific">Strigamia maritima</name>
    <name type="common">European centipede</name>
    <name type="synonym">Geophilus maritimus</name>
    <dbReference type="NCBI Taxonomy" id="126957"/>
    <lineage>
        <taxon>Eukaryota</taxon>
        <taxon>Metazoa</taxon>
        <taxon>Ecdysozoa</taxon>
        <taxon>Arthropoda</taxon>
        <taxon>Myriapoda</taxon>
        <taxon>Chilopoda</taxon>
        <taxon>Pleurostigmophora</taxon>
        <taxon>Geophilomorpha</taxon>
        <taxon>Linotaeniidae</taxon>
        <taxon>Strigamia</taxon>
    </lineage>
</organism>
<keyword evidence="2" id="KW-0217">Developmental protein</keyword>
<dbReference type="PANTHER" id="PTHR46294:SF4">
    <property type="entry name" value="SEGMENTATION PROTEIN EVEN-SKIPPED"/>
    <property type="match status" value="1"/>
</dbReference>
<dbReference type="PANTHER" id="PTHR46294">
    <property type="entry name" value="SEGMENTATION PROTEIN EVEN-SKIPPED"/>
    <property type="match status" value="1"/>
</dbReference>
<dbReference type="PROSITE" id="PS00027">
    <property type="entry name" value="HOMEOBOX_1"/>
    <property type="match status" value="1"/>
</dbReference>
<feature type="compositionally biased region" description="Polar residues" evidence="9">
    <location>
        <begin position="50"/>
        <end position="68"/>
    </location>
</feature>
<evidence type="ECO:0000313" key="11">
    <source>
        <dbReference type="EnsemblMetazoa" id="SMAR004173-PA"/>
    </source>
</evidence>
<evidence type="ECO:0000256" key="7">
    <source>
        <dbReference type="PROSITE-ProRule" id="PRU00108"/>
    </source>
</evidence>
<evidence type="ECO:0000256" key="9">
    <source>
        <dbReference type="SAM" id="MobiDB-lite"/>
    </source>
</evidence>
<dbReference type="EMBL" id="JH431446">
    <property type="status" value="NOT_ANNOTATED_CDS"/>
    <property type="molecule type" value="Genomic_DNA"/>
</dbReference>
<evidence type="ECO:0000313" key="12">
    <source>
        <dbReference type="Proteomes" id="UP000014500"/>
    </source>
</evidence>
<comment type="subcellular location">
    <subcellularLocation>
        <location evidence="1 7 8">Nucleus</location>
    </subcellularLocation>
</comment>
<dbReference type="FunFam" id="1.10.10.60:FF:000256">
    <property type="entry name" value="Even-skipped homeobox 1"/>
    <property type="match status" value="1"/>
</dbReference>
<sequence>MLANTLHSVLKRSVSHSHLLTSHKMPSFKITEDLSSQDSIEFESEEPKNRSLNQSNSPDSTSTRASIVDSSIDHPCVEPLALTTRHLQSRILSMKESAVLTDDSKLLIDDKLTRSAEKSATDFDGDDVGQIRRYRTAFTREQITRLEKEFFRENYVSRPRRCELAAELNLPESTIKVWFQNRRMKDKRQRMTTWPYADPHFAACVLQAATGTYPYPALPNSLPINYYGNLGLNRYQPYALPLRSQNSLFASSYLHSQGMELDSMALVPPMSPLSPHSMMSLPISGLGSEHLTGVPSSHHSPLSSPEAAYRCNFYYPNLNVRSAHTQSTTSVPSASVPSTKINNLFQPYKMDVPERA</sequence>
<accession>T1IST6</accession>